<dbReference type="Gene3D" id="3.40.50.1820">
    <property type="entry name" value="alpha/beta hydrolase"/>
    <property type="match status" value="1"/>
</dbReference>
<proteinExistence type="predicted"/>
<dbReference type="OrthoDB" id="9805423at2"/>
<dbReference type="PRINTS" id="PR00111">
    <property type="entry name" value="ABHYDROLASE"/>
</dbReference>
<dbReference type="SUPFAM" id="SSF53474">
    <property type="entry name" value="alpha/beta-Hydrolases"/>
    <property type="match status" value="1"/>
</dbReference>
<dbReference type="InterPro" id="IPR029058">
    <property type="entry name" value="AB_hydrolase_fold"/>
</dbReference>
<dbReference type="PANTHER" id="PTHR43798">
    <property type="entry name" value="MONOACYLGLYCEROL LIPASE"/>
    <property type="match status" value="1"/>
</dbReference>
<evidence type="ECO:0000313" key="3">
    <source>
        <dbReference type="Proteomes" id="UP000247476"/>
    </source>
</evidence>
<dbReference type="PRINTS" id="PR00412">
    <property type="entry name" value="EPOXHYDRLASE"/>
</dbReference>
<organism evidence="2 3">
    <name type="scientific">Paenibacillus flagellatus</name>
    <dbReference type="NCBI Taxonomy" id="2211139"/>
    <lineage>
        <taxon>Bacteria</taxon>
        <taxon>Bacillati</taxon>
        <taxon>Bacillota</taxon>
        <taxon>Bacilli</taxon>
        <taxon>Bacillales</taxon>
        <taxon>Paenibacillaceae</taxon>
        <taxon>Paenibacillus</taxon>
    </lineage>
</organism>
<protein>
    <submittedName>
        <fullName evidence="2">Pimeloyl-CoA synthetase</fullName>
    </submittedName>
</protein>
<sequence>MTMAMVEKGFVQVEGTKLYYETAGEGEPVLLVHGAFMTAAIWDSTVAALSDRYRTIRFDMRGMGRSKLGTTPYRSHEDMGRLLDALGAEAVHIVGLSAGGQLAAEFALAYPSRVKSLTLVAAGMFGIPETERKQADDAAFYEAAGRGDMEAALRLWTLRWLCGPGQPEERVDASVREAFAELSRAGLSGFATFEMPQLLDPPALGRLGDIAVPALVVVGDLDYDDALHAADTIAAAIPDCRMNVLKGCAHIPPMDRPEKFNGLLADFLESV</sequence>
<evidence type="ECO:0000259" key="1">
    <source>
        <dbReference type="Pfam" id="PF00561"/>
    </source>
</evidence>
<dbReference type="Pfam" id="PF00561">
    <property type="entry name" value="Abhydrolase_1"/>
    <property type="match status" value="1"/>
</dbReference>
<dbReference type="InterPro" id="IPR000073">
    <property type="entry name" value="AB_hydrolase_1"/>
</dbReference>
<feature type="domain" description="AB hydrolase-1" evidence="1">
    <location>
        <begin position="28"/>
        <end position="257"/>
    </location>
</feature>
<evidence type="ECO:0000313" key="2">
    <source>
        <dbReference type="EMBL" id="PYI56329.1"/>
    </source>
</evidence>
<dbReference type="RefSeq" id="WP_110838857.1">
    <property type="nucleotide sequence ID" value="NZ_QJVJ01000002.1"/>
</dbReference>
<name>A0A2V5K9W5_9BACL</name>
<gene>
    <name evidence="2" type="ORF">DLM86_04945</name>
</gene>
<comment type="caution">
    <text evidence="2">The sequence shown here is derived from an EMBL/GenBank/DDBJ whole genome shotgun (WGS) entry which is preliminary data.</text>
</comment>
<keyword evidence="3" id="KW-1185">Reference proteome</keyword>
<dbReference type="InterPro" id="IPR000639">
    <property type="entry name" value="Epox_hydrolase-like"/>
</dbReference>
<accession>A0A2V5K9W5</accession>
<dbReference type="InterPro" id="IPR050266">
    <property type="entry name" value="AB_hydrolase_sf"/>
</dbReference>
<dbReference type="AlphaFoldDB" id="A0A2V5K9W5"/>
<dbReference type="GO" id="GO:0003824">
    <property type="term" value="F:catalytic activity"/>
    <property type="evidence" value="ECO:0007669"/>
    <property type="project" value="InterPro"/>
</dbReference>
<dbReference type="Proteomes" id="UP000247476">
    <property type="component" value="Unassembled WGS sequence"/>
</dbReference>
<reference evidence="2 3" key="1">
    <citation type="submission" date="2018-05" db="EMBL/GenBank/DDBJ databases">
        <title>Paenibacillus flagellatus sp. nov., isolated from selenium mineral soil.</title>
        <authorList>
            <person name="Dai X."/>
        </authorList>
    </citation>
    <scope>NUCLEOTIDE SEQUENCE [LARGE SCALE GENOMIC DNA]</scope>
    <source>
        <strain evidence="2 3">DXL2</strain>
    </source>
</reference>
<dbReference type="EMBL" id="QJVJ01000002">
    <property type="protein sequence ID" value="PYI56329.1"/>
    <property type="molecule type" value="Genomic_DNA"/>
</dbReference>